<protein>
    <submittedName>
        <fullName evidence="2">Uncharacterized protein</fullName>
    </submittedName>
</protein>
<evidence type="ECO:0000313" key="2">
    <source>
        <dbReference type="EMBL" id="GBG26673.1"/>
    </source>
</evidence>
<feature type="compositionally biased region" description="Basic and acidic residues" evidence="1">
    <location>
        <begin position="74"/>
        <end position="97"/>
    </location>
</feature>
<dbReference type="InParanoid" id="A0A2R5GDG3"/>
<feature type="compositionally biased region" description="Basic residues" evidence="1">
    <location>
        <begin position="1"/>
        <end position="12"/>
    </location>
</feature>
<dbReference type="AlphaFoldDB" id="A0A2R5GDG3"/>
<feature type="compositionally biased region" description="Basic and acidic residues" evidence="1">
    <location>
        <begin position="13"/>
        <end position="24"/>
    </location>
</feature>
<evidence type="ECO:0000256" key="1">
    <source>
        <dbReference type="SAM" id="MobiDB-lite"/>
    </source>
</evidence>
<organism evidence="2 3">
    <name type="scientific">Hondaea fermentalgiana</name>
    <dbReference type="NCBI Taxonomy" id="2315210"/>
    <lineage>
        <taxon>Eukaryota</taxon>
        <taxon>Sar</taxon>
        <taxon>Stramenopiles</taxon>
        <taxon>Bigyra</taxon>
        <taxon>Labyrinthulomycetes</taxon>
        <taxon>Thraustochytrida</taxon>
        <taxon>Thraustochytriidae</taxon>
        <taxon>Hondaea</taxon>
    </lineage>
</organism>
<proteinExistence type="predicted"/>
<sequence length="181" mass="21229">MNRRPLTRKERHASKDKESKEKALLEQTRAPLRTYITEQDRFITDFAAEEKRRREATTRMKEQQLTTRRAKAVSAEEERWRKINQERAEQAAREAARKSRAVPRNGNSVPYNPLTLQYEESDAGEMLKFTDEKIRYRAALRAERLRHHEAKEGFNPITGEATRGVQLPRQPQPPSSTDRPF</sequence>
<feature type="region of interest" description="Disordered" evidence="1">
    <location>
        <begin position="147"/>
        <end position="181"/>
    </location>
</feature>
<keyword evidence="3" id="KW-1185">Reference proteome</keyword>
<feature type="compositionally biased region" description="Basic and acidic residues" evidence="1">
    <location>
        <begin position="52"/>
        <end position="62"/>
    </location>
</feature>
<reference evidence="2 3" key="1">
    <citation type="submission" date="2017-12" db="EMBL/GenBank/DDBJ databases">
        <title>Sequencing, de novo assembly and annotation of complete genome of a new Thraustochytrid species, strain FCC1311.</title>
        <authorList>
            <person name="Sedici K."/>
            <person name="Godart F."/>
            <person name="Aiese Cigliano R."/>
            <person name="Sanseverino W."/>
            <person name="Barakat M."/>
            <person name="Ortet P."/>
            <person name="Marechal E."/>
            <person name="Cagnac O."/>
            <person name="Amato A."/>
        </authorList>
    </citation>
    <scope>NUCLEOTIDE SEQUENCE [LARGE SCALE GENOMIC DNA]</scope>
</reference>
<comment type="caution">
    <text evidence="2">The sequence shown here is derived from an EMBL/GenBank/DDBJ whole genome shotgun (WGS) entry which is preliminary data.</text>
</comment>
<gene>
    <name evidence="2" type="ORF">FCC1311_028942</name>
</gene>
<name>A0A2R5GDG3_9STRA</name>
<dbReference type="EMBL" id="BEYU01000022">
    <property type="protein sequence ID" value="GBG26673.1"/>
    <property type="molecule type" value="Genomic_DNA"/>
</dbReference>
<feature type="region of interest" description="Disordered" evidence="1">
    <location>
        <begin position="52"/>
        <end position="108"/>
    </location>
</feature>
<evidence type="ECO:0000313" key="3">
    <source>
        <dbReference type="Proteomes" id="UP000241890"/>
    </source>
</evidence>
<accession>A0A2R5GDG3</accession>
<dbReference type="Proteomes" id="UP000241890">
    <property type="component" value="Unassembled WGS sequence"/>
</dbReference>
<dbReference type="OrthoDB" id="10261433at2759"/>
<feature type="region of interest" description="Disordered" evidence="1">
    <location>
        <begin position="1"/>
        <end position="26"/>
    </location>
</feature>